<dbReference type="InterPro" id="IPR052709">
    <property type="entry name" value="Transposase-MT_Hybrid"/>
</dbReference>
<dbReference type="Proteomes" id="UP000606786">
    <property type="component" value="Unassembled WGS sequence"/>
</dbReference>
<evidence type="ECO:0000313" key="1">
    <source>
        <dbReference type="EMBL" id="CAD6994804.1"/>
    </source>
</evidence>
<dbReference type="PANTHER" id="PTHR46060">
    <property type="entry name" value="MARINER MOS1 TRANSPOSASE-LIKE PROTEIN"/>
    <property type="match status" value="1"/>
</dbReference>
<proteinExistence type="predicted"/>
<dbReference type="GO" id="GO:0003676">
    <property type="term" value="F:nucleic acid binding"/>
    <property type="evidence" value="ECO:0007669"/>
    <property type="project" value="InterPro"/>
</dbReference>
<evidence type="ECO:0000313" key="2">
    <source>
        <dbReference type="Proteomes" id="UP000606786"/>
    </source>
</evidence>
<sequence length="118" mass="13848">MVGISEASVEASLLEAIRNKIPELWAKNTWFLHHDNAPSQTTLILCDHFAKNSTNIVPQPPYSLDWAPCDFWLFQKLKRPFLGHRFESIEEIKRESARSLKAITERDYLTCFDNWKKR</sequence>
<name>A0A811U751_CERCA</name>
<keyword evidence="2" id="KW-1185">Reference proteome</keyword>
<protein>
    <submittedName>
        <fullName evidence="1">(Mediterranean fruit fly) hypothetical protein</fullName>
    </submittedName>
</protein>
<gene>
    <name evidence="1" type="ORF">CCAP1982_LOCUS3534</name>
</gene>
<dbReference type="AlphaFoldDB" id="A0A811U751"/>
<accession>A0A811U751</accession>
<comment type="caution">
    <text evidence="1">The sequence shown here is derived from an EMBL/GenBank/DDBJ whole genome shotgun (WGS) entry which is preliminary data.</text>
</comment>
<organism evidence="1 2">
    <name type="scientific">Ceratitis capitata</name>
    <name type="common">Mediterranean fruit fly</name>
    <name type="synonym">Tephritis capitata</name>
    <dbReference type="NCBI Taxonomy" id="7213"/>
    <lineage>
        <taxon>Eukaryota</taxon>
        <taxon>Metazoa</taxon>
        <taxon>Ecdysozoa</taxon>
        <taxon>Arthropoda</taxon>
        <taxon>Hexapoda</taxon>
        <taxon>Insecta</taxon>
        <taxon>Pterygota</taxon>
        <taxon>Neoptera</taxon>
        <taxon>Endopterygota</taxon>
        <taxon>Diptera</taxon>
        <taxon>Brachycera</taxon>
        <taxon>Muscomorpha</taxon>
        <taxon>Tephritoidea</taxon>
        <taxon>Tephritidae</taxon>
        <taxon>Ceratitis</taxon>
        <taxon>Ceratitis</taxon>
    </lineage>
</organism>
<dbReference type="InterPro" id="IPR036397">
    <property type="entry name" value="RNaseH_sf"/>
</dbReference>
<dbReference type="PANTHER" id="PTHR46060:SF1">
    <property type="entry name" value="MARINER MOS1 TRANSPOSASE-LIKE PROTEIN"/>
    <property type="match status" value="1"/>
</dbReference>
<reference evidence="1" key="1">
    <citation type="submission" date="2020-11" db="EMBL/GenBank/DDBJ databases">
        <authorList>
            <person name="Whitehead M."/>
        </authorList>
    </citation>
    <scope>NUCLEOTIDE SEQUENCE</scope>
    <source>
        <strain evidence="1">EGII</strain>
    </source>
</reference>
<dbReference type="EMBL" id="CAJHJT010000001">
    <property type="protein sequence ID" value="CAD6994804.1"/>
    <property type="molecule type" value="Genomic_DNA"/>
</dbReference>
<dbReference type="Gene3D" id="3.30.420.10">
    <property type="entry name" value="Ribonuclease H-like superfamily/Ribonuclease H"/>
    <property type="match status" value="1"/>
</dbReference>